<feature type="non-terminal residue" evidence="10">
    <location>
        <position position="1"/>
    </location>
</feature>
<evidence type="ECO:0000256" key="5">
    <source>
        <dbReference type="ARBA" id="ARBA00022723"/>
    </source>
</evidence>
<keyword evidence="5" id="KW-0479">Metal-binding</keyword>
<dbReference type="SMART" id="SM01018">
    <property type="entry name" value="B12-binding_2"/>
    <property type="match status" value="1"/>
</dbReference>
<dbReference type="Pfam" id="PF02607">
    <property type="entry name" value="B12-binding_2"/>
    <property type="match status" value="1"/>
</dbReference>
<feature type="domain" description="B12-binding" evidence="8">
    <location>
        <begin position="319"/>
        <end position="458"/>
    </location>
</feature>
<evidence type="ECO:0000259" key="7">
    <source>
        <dbReference type="PROSITE" id="PS50972"/>
    </source>
</evidence>
<dbReference type="EC" id="2.1.1.13" evidence="10"/>
<dbReference type="Gene3D" id="3.40.50.280">
    <property type="entry name" value="Cobalamin-binding domain"/>
    <property type="match status" value="1"/>
</dbReference>
<dbReference type="GO" id="GO:0046653">
    <property type="term" value="P:tetrahydrofolate metabolic process"/>
    <property type="evidence" value="ECO:0007669"/>
    <property type="project" value="TreeGrafter"/>
</dbReference>
<dbReference type="SUPFAM" id="SSF51717">
    <property type="entry name" value="Dihydropteroate synthetase-like"/>
    <property type="match status" value="1"/>
</dbReference>
<dbReference type="PROSITE" id="PS51337">
    <property type="entry name" value="B12_BINDING_NTER"/>
    <property type="match status" value="1"/>
</dbReference>
<dbReference type="Gene3D" id="1.10.1240.10">
    <property type="entry name" value="Methionine synthase domain"/>
    <property type="match status" value="1"/>
</dbReference>
<keyword evidence="2 10" id="KW-0489">Methyltransferase</keyword>
<dbReference type="InterPro" id="IPR036594">
    <property type="entry name" value="Meth_synthase_dom"/>
</dbReference>
<comment type="similarity">
    <text evidence="1">Belongs to the vitamin-B12 dependent methionine synthase family.</text>
</comment>
<dbReference type="Pfam" id="PF02310">
    <property type="entry name" value="B12-binding"/>
    <property type="match status" value="1"/>
</dbReference>
<dbReference type="AlphaFoldDB" id="A0A6J4U4Q1"/>
<dbReference type="InterPro" id="IPR006158">
    <property type="entry name" value="Cobalamin-bd"/>
</dbReference>
<organism evidence="10">
    <name type="scientific">uncultured Sphingomonadaceae bacterium</name>
    <dbReference type="NCBI Taxonomy" id="169976"/>
    <lineage>
        <taxon>Bacteria</taxon>
        <taxon>Pseudomonadati</taxon>
        <taxon>Pseudomonadota</taxon>
        <taxon>Alphaproteobacteria</taxon>
        <taxon>Sphingomonadales</taxon>
        <taxon>Sphingomonadaceae</taxon>
        <taxon>environmental samples</taxon>
    </lineage>
</organism>
<evidence type="ECO:0000256" key="6">
    <source>
        <dbReference type="ARBA" id="ARBA00023285"/>
    </source>
</evidence>
<dbReference type="InterPro" id="IPR011005">
    <property type="entry name" value="Dihydropteroate_synth-like_sf"/>
</dbReference>
<feature type="non-terminal residue" evidence="10">
    <location>
        <position position="509"/>
    </location>
</feature>
<dbReference type="GO" id="GO:0005829">
    <property type="term" value="C:cytosol"/>
    <property type="evidence" value="ECO:0007669"/>
    <property type="project" value="TreeGrafter"/>
</dbReference>
<dbReference type="InterPro" id="IPR003759">
    <property type="entry name" value="Cbl-bd_cap"/>
</dbReference>
<evidence type="ECO:0000259" key="9">
    <source>
        <dbReference type="PROSITE" id="PS51337"/>
    </source>
</evidence>
<keyword evidence="4 10" id="KW-0808">Transferase</keyword>
<dbReference type="GO" id="GO:0008705">
    <property type="term" value="F:methionine synthase activity"/>
    <property type="evidence" value="ECO:0007669"/>
    <property type="project" value="UniProtKB-EC"/>
</dbReference>
<dbReference type="InterPro" id="IPR036724">
    <property type="entry name" value="Cobalamin-bd_sf"/>
</dbReference>
<feature type="domain" description="B12-binding N-terminal" evidence="9">
    <location>
        <begin position="226"/>
        <end position="319"/>
    </location>
</feature>
<feature type="domain" description="Pterin-binding" evidence="7">
    <location>
        <begin position="1"/>
        <end position="199"/>
    </location>
</feature>
<dbReference type="EMBL" id="CADCVX010000669">
    <property type="protein sequence ID" value="CAA9540640.1"/>
    <property type="molecule type" value="Genomic_DNA"/>
</dbReference>
<name>A0A6J4U4Q1_9SPHN</name>
<dbReference type="PANTHER" id="PTHR45833:SF1">
    <property type="entry name" value="METHIONINE SYNTHASE"/>
    <property type="match status" value="1"/>
</dbReference>
<dbReference type="InterPro" id="IPR000489">
    <property type="entry name" value="Pterin-binding_dom"/>
</dbReference>
<evidence type="ECO:0000256" key="1">
    <source>
        <dbReference type="ARBA" id="ARBA00010398"/>
    </source>
</evidence>
<sequence>LSQGVEAPLCIDSTEADVIRTALEQSPGRAVVNSINLENGRERCDAVLPAVAAHGAAVIALTIDRDLGGMCKTRETKLEAAQKIHAIAVDEYGLLPSDLIFDALTFTLATGDEEFRKSAEETIEGIRAIKAGLPGVLTTLGVSNVSFGLSPAARAVLNSVFLHHCVEAGLDTAIINPAHVKPYFEIPDDERKLANDLIFDRRTPEHDPLAAFIAFYENTSMEVESAVDPTAAMEPEEALHWKILHRKKDGVEEWIDRAVVKLGAVPVLNDVLLPAMKEVGDKFGAGELILPFVLQSAEVMKRAVAQLENYLEKAEGQTKGKVVLATVYGDVHDIGKSLVNTILTNNGYTVYDLGKQVPVNTIIEKAQEVGADAIGLSALLVSTSKQMPLCAQELHKRGLSYPLLVGGAAINPSFVRGAALVDGGTPFPAGMFYCKDAFEGLSTMDSLMAENGTEFVREHNEEMLRRSAAYAEAKSKAKGMRPASRENPAVGPADVPTPPFWGWKVLANL</sequence>
<dbReference type="SUPFAM" id="SSF52242">
    <property type="entry name" value="Cobalamin (vitamin B12)-binding domain"/>
    <property type="match status" value="1"/>
</dbReference>
<evidence type="ECO:0000256" key="4">
    <source>
        <dbReference type="ARBA" id="ARBA00022679"/>
    </source>
</evidence>
<dbReference type="GO" id="GO:0032259">
    <property type="term" value="P:methylation"/>
    <property type="evidence" value="ECO:0007669"/>
    <property type="project" value="UniProtKB-KW"/>
</dbReference>
<dbReference type="Pfam" id="PF00809">
    <property type="entry name" value="Pterin_bind"/>
    <property type="match status" value="1"/>
</dbReference>
<evidence type="ECO:0000256" key="3">
    <source>
        <dbReference type="ARBA" id="ARBA00022628"/>
    </source>
</evidence>
<dbReference type="PANTHER" id="PTHR45833">
    <property type="entry name" value="METHIONINE SYNTHASE"/>
    <property type="match status" value="1"/>
</dbReference>
<accession>A0A6J4U4Q1</accession>
<evidence type="ECO:0000313" key="10">
    <source>
        <dbReference type="EMBL" id="CAA9540640.1"/>
    </source>
</evidence>
<dbReference type="InterPro" id="IPR050554">
    <property type="entry name" value="Met_Synthase/Corrinoid"/>
</dbReference>
<evidence type="ECO:0000259" key="8">
    <source>
        <dbReference type="PROSITE" id="PS51332"/>
    </source>
</evidence>
<proteinExistence type="inferred from homology"/>
<dbReference type="GO" id="GO:0046872">
    <property type="term" value="F:metal ion binding"/>
    <property type="evidence" value="ECO:0007669"/>
    <property type="project" value="UniProtKB-KW"/>
</dbReference>
<keyword evidence="6" id="KW-0170">Cobalt</keyword>
<evidence type="ECO:0000256" key="2">
    <source>
        <dbReference type="ARBA" id="ARBA00022603"/>
    </source>
</evidence>
<dbReference type="PROSITE" id="PS50972">
    <property type="entry name" value="PTERIN_BINDING"/>
    <property type="match status" value="1"/>
</dbReference>
<dbReference type="Gene3D" id="3.20.20.20">
    <property type="entry name" value="Dihydropteroate synthase-like"/>
    <property type="match status" value="1"/>
</dbReference>
<dbReference type="PROSITE" id="PS51332">
    <property type="entry name" value="B12_BINDING"/>
    <property type="match status" value="1"/>
</dbReference>
<dbReference type="SUPFAM" id="SSF47644">
    <property type="entry name" value="Methionine synthase domain"/>
    <property type="match status" value="1"/>
</dbReference>
<dbReference type="GO" id="GO:0050667">
    <property type="term" value="P:homocysteine metabolic process"/>
    <property type="evidence" value="ECO:0007669"/>
    <property type="project" value="TreeGrafter"/>
</dbReference>
<dbReference type="GO" id="GO:0031419">
    <property type="term" value="F:cobalamin binding"/>
    <property type="evidence" value="ECO:0007669"/>
    <property type="project" value="UniProtKB-KW"/>
</dbReference>
<protein>
    <submittedName>
        <fullName evidence="10">5-methyltetrahydrofolate--homocysteine methyltransferase</fullName>
        <ecNumber evidence="10">2.1.1.13</ecNumber>
    </submittedName>
</protein>
<reference evidence="10" key="1">
    <citation type="submission" date="2020-02" db="EMBL/GenBank/DDBJ databases">
        <authorList>
            <person name="Meier V. D."/>
        </authorList>
    </citation>
    <scope>NUCLEOTIDE SEQUENCE</scope>
    <source>
        <strain evidence="10">AVDCRST_MAG91</strain>
    </source>
</reference>
<gene>
    <name evidence="10" type="ORF">AVDCRST_MAG91-3827</name>
</gene>
<keyword evidence="3" id="KW-0846">Cobalamin</keyword>